<evidence type="ECO:0000256" key="4">
    <source>
        <dbReference type="ARBA" id="ARBA00022723"/>
    </source>
</evidence>
<comment type="cofactor">
    <cofactor evidence="1">
        <name>Mg(2+)</name>
        <dbReference type="ChEBI" id="CHEBI:18420"/>
    </cofactor>
</comment>
<dbReference type="PROSITE" id="PS00710">
    <property type="entry name" value="PGM_PMM"/>
    <property type="match status" value="1"/>
</dbReference>
<dbReference type="AlphaFoldDB" id="A0A1C3E6F1"/>
<keyword evidence="5" id="KW-0460">Magnesium</keyword>
<dbReference type="InterPro" id="IPR005845">
    <property type="entry name" value="A-D-PHexomutase_a/b/a-II"/>
</dbReference>
<evidence type="ECO:0000259" key="8">
    <source>
        <dbReference type="Pfam" id="PF02879"/>
    </source>
</evidence>
<dbReference type="GO" id="GO:0006166">
    <property type="term" value="P:purine ribonucleoside salvage"/>
    <property type="evidence" value="ECO:0007669"/>
    <property type="project" value="TreeGrafter"/>
</dbReference>
<feature type="domain" description="Alpha-D-phosphohexomutase alpha/beta/alpha" evidence="8">
    <location>
        <begin position="236"/>
        <end position="346"/>
    </location>
</feature>
<evidence type="ECO:0000256" key="6">
    <source>
        <dbReference type="ARBA" id="ARBA00023235"/>
    </source>
</evidence>
<dbReference type="CDD" id="cd05799">
    <property type="entry name" value="PGM2"/>
    <property type="match status" value="1"/>
</dbReference>
<dbReference type="SUPFAM" id="SSF55957">
    <property type="entry name" value="Phosphoglucomutase, C-terminal domain"/>
    <property type="match status" value="1"/>
</dbReference>
<reference evidence="10 11" key="1">
    <citation type="submission" date="2016-05" db="EMBL/GenBank/DDBJ databases">
        <title>Genomic and physiological characterization of Planctopirus sp. isolated from fresh water lake.</title>
        <authorList>
            <person name="Subhash Y."/>
            <person name="Ramana C."/>
        </authorList>
    </citation>
    <scope>NUCLEOTIDE SEQUENCE [LARGE SCALE GENOMIC DNA]</scope>
    <source>
        <strain evidence="10 11">JC280</strain>
    </source>
</reference>
<keyword evidence="3" id="KW-0597">Phosphoprotein</keyword>
<protein>
    <recommendedName>
        <fullName evidence="12">Phosphomannomutase</fullName>
    </recommendedName>
</protein>
<evidence type="ECO:0000256" key="1">
    <source>
        <dbReference type="ARBA" id="ARBA00001946"/>
    </source>
</evidence>
<sequence length="670" mass="73885">MVLAVERSARIRELCQSAVAAGVLTEPALLRIEKWLADDQYAEYQPAIEEDLAKQNWSQLEAAFGTILPFGTGGRRGVMSPYGTATINGRTIAESAYGLASYLREVLSQRGEAEPPLVVIACDSRHRSLEFARLSAEVCASAGCRVKLFKEPRATPELSFAVRYLEADAGIVISASHNPPADNGFKAYWSNGGQIVPPHDRQILQRIAKIESLPPRTEHVGESALIDFLGSDIDDAYLEALARQSILRLSDEDRAAIRILYTPLHGVGNSSAGEVLRREGFSGTKLFELQSALDGGFPFVKDHLPNPERDAVFQDAIEFANQSQAQGQGFDLIMATDPDADRLRVAVRDHSSSQKIKPWILLSGNQLGALLVDFALSYRDWPPDAYVVQTMVTSPLISRIAKTKGVRVIDKLPVGFKYIGETIDAEGPAGFVFGAEESLGYLAGNYARDKDAALATLWTAELAAMLKARGETLLDRLQQIYKIHGLDVESLWPIRQFADSAQPQEASPSAAHQVVEQIRLRMQHLRLKPPVRQAACEYDEDVSWQQMDDLLERRTWEAQAASSPQTVASLEAGDARPLAEPYPVADMCWLFGHTIEGAEVALALRPSGTEPLLKVYLFSRLAPELWAGEDPLERREVEARRHARMVEKFLAEHFQPPAVSMTHGDVQGSR</sequence>
<proteinExistence type="inferred from homology"/>
<dbReference type="GO" id="GO:0008973">
    <property type="term" value="F:phosphopentomutase activity"/>
    <property type="evidence" value="ECO:0007669"/>
    <property type="project" value="TreeGrafter"/>
</dbReference>
<dbReference type="InterPro" id="IPR016066">
    <property type="entry name" value="A-D-PHexomutase_CS"/>
</dbReference>
<dbReference type="GO" id="GO:0000287">
    <property type="term" value="F:magnesium ion binding"/>
    <property type="evidence" value="ECO:0007669"/>
    <property type="project" value="InterPro"/>
</dbReference>
<gene>
    <name evidence="10" type="ORF">A6X21_11250</name>
</gene>
<organism evidence="10 11">
    <name type="scientific">Planctopirus hydrillae</name>
    <dbReference type="NCBI Taxonomy" id="1841610"/>
    <lineage>
        <taxon>Bacteria</taxon>
        <taxon>Pseudomonadati</taxon>
        <taxon>Planctomycetota</taxon>
        <taxon>Planctomycetia</taxon>
        <taxon>Planctomycetales</taxon>
        <taxon>Planctomycetaceae</taxon>
        <taxon>Planctopirus</taxon>
    </lineage>
</organism>
<dbReference type="EMBL" id="LYDR01000151">
    <property type="protein sequence ID" value="ODA28814.1"/>
    <property type="molecule type" value="Genomic_DNA"/>
</dbReference>
<keyword evidence="4" id="KW-0479">Metal-binding</keyword>
<evidence type="ECO:0008006" key="12">
    <source>
        <dbReference type="Google" id="ProtNLM"/>
    </source>
</evidence>
<accession>A0A1C3E6F1</accession>
<feature type="domain" description="Alpha-D-phosphohexomutase alpha/beta/alpha" evidence="7">
    <location>
        <begin position="70"/>
        <end position="212"/>
    </location>
</feature>
<dbReference type="GO" id="GO:0005975">
    <property type="term" value="P:carbohydrate metabolic process"/>
    <property type="evidence" value="ECO:0007669"/>
    <property type="project" value="InterPro"/>
</dbReference>
<dbReference type="SUPFAM" id="SSF53738">
    <property type="entry name" value="Phosphoglucomutase, first 3 domains"/>
    <property type="match status" value="3"/>
</dbReference>
<dbReference type="Proteomes" id="UP000094828">
    <property type="component" value="Unassembled WGS sequence"/>
</dbReference>
<evidence type="ECO:0000256" key="3">
    <source>
        <dbReference type="ARBA" id="ARBA00022553"/>
    </source>
</evidence>
<dbReference type="PANTHER" id="PTHR45745">
    <property type="entry name" value="PHOSPHOMANNOMUTASE 45A"/>
    <property type="match status" value="1"/>
</dbReference>
<dbReference type="PANTHER" id="PTHR45745:SF1">
    <property type="entry name" value="PHOSPHOGLUCOMUTASE 2B-RELATED"/>
    <property type="match status" value="1"/>
</dbReference>
<dbReference type="InterPro" id="IPR005844">
    <property type="entry name" value="A-D-PHexomutase_a/b/a-I"/>
</dbReference>
<evidence type="ECO:0000259" key="7">
    <source>
        <dbReference type="Pfam" id="PF02878"/>
    </source>
</evidence>
<dbReference type="OrthoDB" id="9806956at2"/>
<dbReference type="InterPro" id="IPR036900">
    <property type="entry name" value="A-D-PHexomutase_C_sf"/>
</dbReference>
<evidence type="ECO:0000259" key="9">
    <source>
        <dbReference type="Pfam" id="PF02880"/>
    </source>
</evidence>
<dbReference type="STRING" id="1841610.A6X21_11250"/>
<evidence type="ECO:0000313" key="10">
    <source>
        <dbReference type="EMBL" id="ODA28814.1"/>
    </source>
</evidence>
<comment type="similarity">
    <text evidence="2">Belongs to the phosphohexose mutase family.</text>
</comment>
<dbReference type="InterPro" id="IPR016055">
    <property type="entry name" value="A-D-PHexomutase_a/b/a-I/II/III"/>
</dbReference>
<dbReference type="Gene3D" id="3.40.120.10">
    <property type="entry name" value="Alpha-D-Glucose-1,6-Bisphosphate, subunit A, domain 3"/>
    <property type="match status" value="3"/>
</dbReference>
<feature type="domain" description="Alpha-D-phosphohexomutase alpha/beta/alpha" evidence="9">
    <location>
        <begin position="364"/>
        <end position="479"/>
    </location>
</feature>
<dbReference type="Pfam" id="PF02878">
    <property type="entry name" value="PGM_PMM_I"/>
    <property type="match status" value="1"/>
</dbReference>
<evidence type="ECO:0000256" key="5">
    <source>
        <dbReference type="ARBA" id="ARBA00022842"/>
    </source>
</evidence>
<evidence type="ECO:0000256" key="2">
    <source>
        <dbReference type="ARBA" id="ARBA00010231"/>
    </source>
</evidence>
<keyword evidence="11" id="KW-1185">Reference proteome</keyword>
<dbReference type="Pfam" id="PF02880">
    <property type="entry name" value="PGM_PMM_III"/>
    <property type="match status" value="1"/>
</dbReference>
<dbReference type="Pfam" id="PF02879">
    <property type="entry name" value="PGM_PMM_II"/>
    <property type="match status" value="1"/>
</dbReference>
<comment type="caution">
    <text evidence="10">The sequence shown here is derived from an EMBL/GenBank/DDBJ whole genome shotgun (WGS) entry which is preliminary data.</text>
</comment>
<name>A0A1C3E6F1_9PLAN</name>
<dbReference type="InterPro" id="IPR005846">
    <property type="entry name" value="A-D-PHexomutase_a/b/a-III"/>
</dbReference>
<keyword evidence="6" id="KW-0413">Isomerase</keyword>
<evidence type="ECO:0000313" key="11">
    <source>
        <dbReference type="Proteomes" id="UP000094828"/>
    </source>
</evidence>